<accession>A0AA38RWY5</accession>
<comment type="caution">
    <text evidence="2">The sequence shown here is derived from an EMBL/GenBank/DDBJ whole genome shotgun (WGS) entry which is preliminary data.</text>
</comment>
<dbReference type="Proteomes" id="UP001174691">
    <property type="component" value="Unassembled WGS sequence"/>
</dbReference>
<proteinExistence type="predicted"/>
<evidence type="ECO:0000256" key="1">
    <source>
        <dbReference type="SAM" id="MobiDB-lite"/>
    </source>
</evidence>
<organism evidence="2 3">
    <name type="scientific">Coniochaeta hoffmannii</name>
    <dbReference type="NCBI Taxonomy" id="91930"/>
    <lineage>
        <taxon>Eukaryota</taxon>
        <taxon>Fungi</taxon>
        <taxon>Dikarya</taxon>
        <taxon>Ascomycota</taxon>
        <taxon>Pezizomycotina</taxon>
        <taxon>Sordariomycetes</taxon>
        <taxon>Sordariomycetidae</taxon>
        <taxon>Coniochaetales</taxon>
        <taxon>Coniochaetaceae</taxon>
        <taxon>Coniochaeta</taxon>
    </lineage>
</organism>
<protein>
    <submittedName>
        <fullName evidence="2">Uncharacterized protein</fullName>
    </submittedName>
</protein>
<name>A0AA38RWY5_9PEZI</name>
<keyword evidence="3" id="KW-1185">Reference proteome</keyword>
<feature type="compositionally biased region" description="Polar residues" evidence="1">
    <location>
        <begin position="56"/>
        <end position="111"/>
    </location>
</feature>
<feature type="compositionally biased region" description="Basic and acidic residues" evidence="1">
    <location>
        <begin position="44"/>
        <end position="55"/>
    </location>
</feature>
<sequence>MSDQAKLLKRASAAASSTAKSPDSDVSPRTQAPQSASQPGDYFSNRRDSTSKKNDGTQGSIKFAPTTTTSRSAQIYDQNSASFHRGSVASSNSPGPIAQSPSEQTDQGSSRRASEALSIGQADLSLSRKSSVASVTFRPPKDPNLPQGAQRKTDGQRLRASSPEPVR</sequence>
<gene>
    <name evidence="2" type="ORF">NKR19_g7203</name>
</gene>
<feature type="region of interest" description="Disordered" evidence="1">
    <location>
        <begin position="1"/>
        <end position="167"/>
    </location>
</feature>
<reference evidence="2" key="1">
    <citation type="submission" date="2022-07" db="EMBL/GenBank/DDBJ databases">
        <title>Fungi with potential for degradation of polypropylene.</title>
        <authorList>
            <person name="Gostincar C."/>
        </authorList>
    </citation>
    <scope>NUCLEOTIDE SEQUENCE</scope>
    <source>
        <strain evidence="2">EXF-13287</strain>
    </source>
</reference>
<feature type="compositionally biased region" description="Low complexity" evidence="1">
    <location>
        <begin position="10"/>
        <end position="21"/>
    </location>
</feature>
<evidence type="ECO:0000313" key="2">
    <source>
        <dbReference type="EMBL" id="KAJ9142516.1"/>
    </source>
</evidence>
<dbReference type="EMBL" id="JANBVN010000122">
    <property type="protein sequence ID" value="KAJ9142516.1"/>
    <property type="molecule type" value="Genomic_DNA"/>
</dbReference>
<evidence type="ECO:0000313" key="3">
    <source>
        <dbReference type="Proteomes" id="UP001174691"/>
    </source>
</evidence>
<dbReference type="AlphaFoldDB" id="A0AA38RWY5"/>
<feature type="compositionally biased region" description="Polar residues" evidence="1">
    <location>
        <begin position="27"/>
        <end position="38"/>
    </location>
</feature>